<protein>
    <recommendedName>
        <fullName evidence="9">Cyclic nucleotide-binding domain-containing protein</fullName>
    </recommendedName>
</protein>
<reference evidence="10 11" key="1">
    <citation type="submission" date="2016-11" db="EMBL/GenBank/DDBJ databases">
        <title>The macronuclear genome of Stentor coeruleus: a giant cell with tiny introns.</title>
        <authorList>
            <person name="Slabodnick M."/>
            <person name="Ruby J.G."/>
            <person name="Reiff S.B."/>
            <person name="Swart E.C."/>
            <person name="Gosai S."/>
            <person name="Prabakaran S."/>
            <person name="Witkowska E."/>
            <person name="Larue G.E."/>
            <person name="Fisher S."/>
            <person name="Freeman R.M."/>
            <person name="Gunawardena J."/>
            <person name="Chu W."/>
            <person name="Stover N.A."/>
            <person name="Gregory B.D."/>
            <person name="Nowacki M."/>
            <person name="Derisi J."/>
            <person name="Roy S.W."/>
            <person name="Marshall W.F."/>
            <person name="Sood P."/>
        </authorList>
    </citation>
    <scope>NUCLEOTIDE SEQUENCE [LARGE SCALE GENOMIC DNA]</scope>
    <source>
        <strain evidence="10">WM001</strain>
    </source>
</reference>
<dbReference type="Gene3D" id="1.10.287.70">
    <property type="match status" value="1"/>
</dbReference>
<dbReference type="Proteomes" id="UP000187209">
    <property type="component" value="Unassembled WGS sequence"/>
</dbReference>
<keyword evidence="2" id="KW-0813">Transport</keyword>
<feature type="transmembrane region" description="Helical" evidence="8">
    <location>
        <begin position="219"/>
        <end position="239"/>
    </location>
</feature>
<proteinExistence type="predicted"/>
<organism evidence="10 11">
    <name type="scientific">Stentor coeruleus</name>
    <dbReference type="NCBI Taxonomy" id="5963"/>
    <lineage>
        <taxon>Eukaryota</taxon>
        <taxon>Sar</taxon>
        <taxon>Alveolata</taxon>
        <taxon>Ciliophora</taxon>
        <taxon>Postciliodesmatophora</taxon>
        <taxon>Heterotrichea</taxon>
        <taxon>Heterotrichida</taxon>
        <taxon>Stentoridae</taxon>
        <taxon>Stentor</taxon>
    </lineage>
</organism>
<dbReference type="EMBL" id="MPUH01000307">
    <property type="protein sequence ID" value="OMJ83354.1"/>
    <property type="molecule type" value="Genomic_DNA"/>
</dbReference>
<evidence type="ECO:0000256" key="8">
    <source>
        <dbReference type="SAM" id="Phobius"/>
    </source>
</evidence>
<evidence type="ECO:0000256" key="7">
    <source>
        <dbReference type="ARBA" id="ARBA00023303"/>
    </source>
</evidence>
<evidence type="ECO:0000313" key="10">
    <source>
        <dbReference type="EMBL" id="OMJ83354.1"/>
    </source>
</evidence>
<evidence type="ECO:0000256" key="5">
    <source>
        <dbReference type="ARBA" id="ARBA00023065"/>
    </source>
</evidence>
<dbReference type="InterPro" id="IPR014710">
    <property type="entry name" value="RmlC-like_jellyroll"/>
</dbReference>
<name>A0A1R2C2T7_9CILI</name>
<dbReference type="GO" id="GO:0005249">
    <property type="term" value="F:voltage-gated potassium channel activity"/>
    <property type="evidence" value="ECO:0007669"/>
    <property type="project" value="InterPro"/>
</dbReference>
<evidence type="ECO:0000256" key="2">
    <source>
        <dbReference type="ARBA" id="ARBA00022448"/>
    </source>
</evidence>
<dbReference type="InterPro" id="IPR005821">
    <property type="entry name" value="Ion_trans_dom"/>
</dbReference>
<dbReference type="SUPFAM" id="SSF51206">
    <property type="entry name" value="cAMP-binding domain-like"/>
    <property type="match status" value="1"/>
</dbReference>
<keyword evidence="6 8" id="KW-0472">Membrane</keyword>
<dbReference type="Gene3D" id="2.60.120.10">
    <property type="entry name" value="Jelly Rolls"/>
    <property type="match status" value="1"/>
</dbReference>
<keyword evidence="5" id="KW-0406">Ion transport</keyword>
<dbReference type="PANTHER" id="PTHR47823">
    <property type="entry name" value="ION_TRANS DOMAIN-CONTAINING PROTEIN"/>
    <property type="match status" value="1"/>
</dbReference>
<evidence type="ECO:0000313" key="11">
    <source>
        <dbReference type="Proteomes" id="UP000187209"/>
    </source>
</evidence>
<sequence>MTKLLPAPIQRKRNLLEIVSNTKYQVLPTFDQEAPKTINIIKEPDHNSEHRLSLTYRRREYLMKQPIKNKKAQQLFHKARIKLRGLLLWKKIIEDIHEYGISSHTIGQGVFTINANVCAKSFDTINETIIEHGRWEEYLFFPDTTFKKYWNFLIILLIFYVFIGMPWVTAFQDEQPWTNLFIFEVVVDFLFFLDMLITFNSAYVDSNKVLVAKRKKIVLNYLKGIFIIDLFSVFPFYLFDTTSSRPNAYVRMIRITKIIRIFRASKILKIIEHFSDSDTMEYWQDLMLNYQGTSRLIATIFVILIMAHINACLWYFFAKIDDFSPDTWITRGGFEDDSELMLYLRALYFTFTVVTTVGFGDIHANTITEMIICMILMLFGIGFYSFLVGTLSSVITSIDAKAIKVNAKLSQIDKFATDCMLPESITRSMKRFSKNNGENEIMEDERRIELISQMPKNFRYDITMGMHNELPKKIFFFQEQDAALIIDIIPRMNMMILSKNEFVYKKGEHPTGVYFIGLGRVSFLYSQSLISFKTMITGSYFGEIELIEKKPRKFSAVADCCCELLVMSENLLQIFFEKFPDSAGKFRKLAKIKSMRNNENLQEIIDVLEVVEIRKEIELEKLCGKKRIKNKGGLKAKVDRLRDTITHKFGEKSNSFNMVTAQHLTQIEEELKALTKTINELRRMK</sequence>
<evidence type="ECO:0000256" key="4">
    <source>
        <dbReference type="ARBA" id="ARBA00022989"/>
    </source>
</evidence>
<keyword evidence="7" id="KW-0407">Ion channel</keyword>
<accession>A0A1R2C2T7</accession>
<dbReference type="Pfam" id="PF00027">
    <property type="entry name" value="cNMP_binding"/>
    <property type="match status" value="1"/>
</dbReference>
<dbReference type="PANTHER" id="PTHR47823:SF9">
    <property type="entry name" value="CHROMOSOME UNDETERMINED SCAFFOLD_10, WHOLE GENOME SHOTGUN SEQUENCE"/>
    <property type="match status" value="1"/>
</dbReference>
<comment type="subcellular location">
    <subcellularLocation>
        <location evidence="1">Membrane</location>
        <topology evidence="1">Multi-pass membrane protein</topology>
    </subcellularLocation>
</comment>
<keyword evidence="3 8" id="KW-0812">Transmembrane</keyword>
<dbReference type="SUPFAM" id="SSF81324">
    <property type="entry name" value="Voltage-gated potassium channels"/>
    <property type="match status" value="1"/>
</dbReference>
<feature type="transmembrane region" description="Helical" evidence="8">
    <location>
        <begin position="180"/>
        <end position="199"/>
    </location>
</feature>
<dbReference type="Pfam" id="PF00520">
    <property type="entry name" value="Ion_trans"/>
    <property type="match status" value="1"/>
</dbReference>
<dbReference type="GO" id="GO:0016020">
    <property type="term" value="C:membrane"/>
    <property type="evidence" value="ECO:0007669"/>
    <property type="project" value="UniProtKB-SubCell"/>
</dbReference>
<dbReference type="InterPro" id="IPR003938">
    <property type="entry name" value="K_chnl_volt-dep_EAG/ELK/ERG"/>
</dbReference>
<feature type="domain" description="Cyclic nucleotide-binding" evidence="9">
    <location>
        <begin position="476"/>
        <end position="573"/>
    </location>
</feature>
<dbReference type="FunFam" id="1.10.287.70:FF:000123">
    <property type="entry name" value="Potassium channel KAT3"/>
    <property type="match status" value="1"/>
</dbReference>
<evidence type="ECO:0000256" key="6">
    <source>
        <dbReference type="ARBA" id="ARBA00023136"/>
    </source>
</evidence>
<dbReference type="CDD" id="cd00038">
    <property type="entry name" value="CAP_ED"/>
    <property type="match status" value="1"/>
</dbReference>
<feature type="transmembrane region" description="Helical" evidence="8">
    <location>
        <begin position="340"/>
        <end position="359"/>
    </location>
</feature>
<dbReference type="InterPro" id="IPR000595">
    <property type="entry name" value="cNMP-bd_dom"/>
</dbReference>
<keyword evidence="4 8" id="KW-1133">Transmembrane helix</keyword>
<feature type="transmembrane region" description="Helical" evidence="8">
    <location>
        <begin position="296"/>
        <end position="317"/>
    </location>
</feature>
<dbReference type="OrthoDB" id="421226at2759"/>
<evidence type="ECO:0000256" key="3">
    <source>
        <dbReference type="ARBA" id="ARBA00022692"/>
    </source>
</evidence>
<evidence type="ECO:0000256" key="1">
    <source>
        <dbReference type="ARBA" id="ARBA00004141"/>
    </source>
</evidence>
<dbReference type="InterPro" id="IPR018490">
    <property type="entry name" value="cNMP-bd_dom_sf"/>
</dbReference>
<dbReference type="PRINTS" id="PR01463">
    <property type="entry name" value="EAGCHANLFMLY"/>
</dbReference>
<dbReference type="AlphaFoldDB" id="A0A1R2C2T7"/>
<feature type="transmembrane region" description="Helical" evidence="8">
    <location>
        <begin position="149"/>
        <end position="168"/>
    </location>
</feature>
<keyword evidence="11" id="KW-1185">Reference proteome</keyword>
<dbReference type="PROSITE" id="PS50042">
    <property type="entry name" value="CNMP_BINDING_3"/>
    <property type="match status" value="1"/>
</dbReference>
<evidence type="ECO:0000259" key="9">
    <source>
        <dbReference type="PROSITE" id="PS50042"/>
    </source>
</evidence>
<gene>
    <name evidence="10" type="ORF">SteCoe_15757</name>
</gene>
<feature type="transmembrane region" description="Helical" evidence="8">
    <location>
        <begin position="371"/>
        <end position="395"/>
    </location>
</feature>
<comment type="caution">
    <text evidence="10">The sequence shown here is derived from an EMBL/GenBank/DDBJ whole genome shotgun (WGS) entry which is preliminary data.</text>
</comment>